<feature type="region of interest" description="Disordered" evidence="1">
    <location>
        <begin position="1"/>
        <end position="28"/>
    </location>
</feature>
<feature type="compositionally biased region" description="Basic and acidic residues" evidence="1">
    <location>
        <begin position="151"/>
        <end position="170"/>
    </location>
</feature>
<keyword evidence="3" id="KW-1185">Reference proteome</keyword>
<gene>
    <name evidence="2" type="ORF">GQ55_8G147200</name>
</gene>
<evidence type="ECO:0000256" key="1">
    <source>
        <dbReference type="SAM" id="MobiDB-lite"/>
    </source>
</evidence>
<name>A0A2T7CN38_9POAL</name>
<accession>A0A2T7CN38</accession>
<proteinExistence type="predicted"/>
<dbReference type="AlphaFoldDB" id="A0A2T7CN38"/>
<protein>
    <submittedName>
        <fullName evidence="2">Uncharacterized protein</fullName>
    </submittedName>
</protein>
<feature type="compositionally biased region" description="Pro residues" evidence="1">
    <location>
        <begin position="1"/>
        <end position="13"/>
    </location>
</feature>
<dbReference type="EMBL" id="CM009756">
    <property type="protein sequence ID" value="PUZ44769.1"/>
    <property type="molecule type" value="Genomic_DNA"/>
</dbReference>
<evidence type="ECO:0000313" key="3">
    <source>
        <dbReference type="Proteomes" id="UP000244336"/>
    </source>
</evidence>
<reference evidence="2 3" key="1">
    <citation type="submission" date="2018-04" db="EMBL/GenBank/DDBJ databases">
        <title>WGS assembly of Panicum hallii var. hallii HAL2.</title>
        <authorList>
            <person name="Lovell J."/>
            <person name="Jenkins J."/>
            <person name="Lowry D."/>
            <person name="Mamidi S."/>
            <person name="Sreedasyam A."/>
            <person name="Weng X."/>
            <person name="Barry K."/>
            <person name="Bonette J."/>
            <person name="Campitelli B."/>
            <person name="Daum C."/>
            <person name="Gordon S."/>
            <person name="Gould B."/>
            <person name="Lipzen A."/>
            <person name="MacQueen A."/>
            <person name="Palacio-Mejia J."/>
            <person name="Plott C."/>
            <person name="Shakirov E."/>
            <person name="Shu S."/>
            <person name="Yoshinaga Y."/>
            <person name="Zane M."/>
            <person name="Rokhsar D."/>
            <person name="Grimwood J."/>
            <person name="Schmutz J."/>
            <person name="Juenger T."/>
        </authorList>
    </citation>
    <scope>NUCLEOTIDE SEQUENCE [LARGE SCALE GENOMIC DNA]</scope>
    <source>
        <strain evidence="3">cv. HAL2</strain>
    </source>
</reference>
<evidence type="ECO:0000313" key="2">
    <source>
        <dbReference type="EMBL" id="PUZ44769.1"/>
    </source>
</evidence>
<feature type="compositionally biased region" description="Low complexity" evidence="1">
    <location>
        <begin position="82"/>
        <end position="118"/>
    </location>
</feature>
<sequence>MPVPASRAAPPPGAKQRPSSPHSASCFPPARPPPITPCSAVAPCLSIGRPDFPHPPTSRASLRLCTATRRALPSAATQGCRLFSSSEPPLSVPLLPASPRTPATSPALLYNKPCAPAATPSPPARVPWCLAPPRSSRRGTKPPPPTSSGFDSHRHDASPPQERRSAIQEL</sequence>
<organism evidence="2 3">
    <name type="scientific">Panicum hallii var. hallii</name>
    <dbReference type="NCBI Taxonomy" id="1504633"/>
    <lineage>
        <taxon>Eukaryota</taxon>
        <taxon>Viridiplantae</taxon>
        <taxon>Streptophyta</taxon>
        <taxon>Embryophyta</taxon>
        <taxon>Tracheophyta</taxon>
        <taxon>Spermatophyta</taxon>
        <taxon>Magnoliopsida</taxon>
        <taxon>Liliopsida</taxon>
        <taxon>Poales</taxon>
        <taxon>Poaceae</taxon>
        <taxon>PACMAD clade</taxon>
        <taxon>Panicoideae</taxon>
        <taxon>Panicodae</taxon>
        <taxon>Paniceae</taxon>
        <taxon>Panicinae</taxon>
        <taxon>Panicum</taxon>
        <taxon>Panicum sect. Panicum</taxon>
    </lineage>
</organism>
<feature type="region of interest" description="Disordered" evidence="1">
    <location>
        <begin position="76"/>
        <end position="170"/>
    </location>
</feature>
<dbReference type="Proteomes" id="UP000244336">
    <property type="component" value="Chromosome 8"/>
</dbReference>
<dbReference type="Gramene" id="PUZ44769">
    <property type="protein sequence ID" value="PUZ44769"/>
    <property type="gene ID" value="GQ55_8G147200"/>
</dbReference>